<dbReference type="InterPro" id="IPR038186">
    <property type="entry name" value="CHAD_dom_sf"/>
</dbReference>
<name>A0ABV7T489_9GAMM</name>
<evidence type="ECO:0000259" key="1">
    <source>
        <dbReference type="PROSITE" id="PS51708"/>
    </source>
</evidence>
<sequence length="296" mass="33997">MTSFRISAQQPASEEVRRVAQDRLERAIEAIGKGTPKGVHDARKRLKEVRALLRLVRKPLGKRAFAACNGRFRDTARELSTLRDATAIVECWEALAEREPARFASLPFKRIEGRLLARVEAEPAEPRDHQALIEGLRGAADAVGDWPLRSEGFSLFRAGLLRTYQDGRRAMKAAQQNPSDELLHDWRKRVKDHWYQTRLLREAWPRLFKARQKSLETLADCLGDDHDLAMLQLLMKEQAELFGAQVTFDELAAVVAQRRAELQSRAWREGHLLYAEKPDALVSLWGNYWRVARKER</sequence>
<dbReference type="Gene3D" id="1.40.20.10">
    <property type="entry name" value="CHAD domain"/>
    <property type="match status" value="1"/>
</dbReference>
<evidence type="ECO:0000313" key="3">
    <source>
        <dbReference type="Proteomes" id="UP001595630"/>
    </source>
</evidence>
<dbReference type="Pfam" id="PF05235">
    <property type="entry name" value="CHAD"/>
    <property type="match status" value="1"/>
</dbReference>
<accession>A0ABV7T489</accession>
<gene>
    <name evidence="2" type="ORF">ACFOMF_08885</name>
</gene>
<dbReference type="PANTHER" id="PTHR39339:SF1">
    <property type="entry name" value="CHAD DOMAIN-CONTAINING PROTEIN"/>
    <property type="match status" value="1"/>
</dbReference>
<proteinExistence type="predicted"/>
<evidence type="ECO:0000313" key="2">
    <source>
        <dbReference type="EMBL" id="MFC3607888.1"/>
    </source>
</evidence>
<comment type="caution">
    <text evidence="2">The sequence shown here is derived from an EMBL/GenBank/DDBJ whole genome shotgun (WGS) entry which is preliminary data.</text>
</comment>
<dbReference type="InterPro" id="IPR007899">
    <property type="entry name" value="CHAD_dom"/>
</dbReference>
<reference evidence="3" key="1">
    <citation type="journal article" date="2019" name="Int. J. Syst. Evol. Microbiol.">
        <title>The Global Catalogue of Microorganisms (GCM) 10K type strain sequencing project: providing services to taxonomists for standard genome sequencing and annotation.</title>
        <authorList>
            <consortium name="The Broad Institute Genomics Platform"/>
            <consortium name="The Broad Institute Genome Sequencing Center for Infectious Disease"/>
            <person name="Wu L."/>
            <person name="Ma J."/>
        </authorList>
    </citation>
    <scope>NUCLEOTIDE SEQUENCE [LARGE SCALE GENOMIC DNA]</scope>
    <source>
        <strain evidence="3">KCTC 42447</strain>
    </source>
</reference>
<dbReference type="EMBL" id="JBHRXZ010000018">
    <property type="protein sequence ID" value="MFC3607888.1"/>
    <property type="molecule type" value="Genomic_DNA"/>
</dbReference>
<keyword evidence="3" id="KW-1185">Reference proteome</keyword>
<feature type="domain" description="CHAD" evidence="1">
    <location>
        <begin position="9"/>
        <end position="286"/>
    </location>
</feature>
<dbReference type="PANTHER" id="PTHR39339">
    <property type="entry name" value="SLR1444 PROTEIN"/>
    <property type="match status" value="1"/>
</dbReference>
<dbReference type="Proteomes" id="UP001595630">
    <property type="component" value="Unassembled WGS sequence"/>
</dbReference>
<dbReference type="PROSITE" id="PS51708">
    <property type="entry name" value="CHAD"/>
    <property type="match status" value="1"/>
</dbReference>
<protein>
    <submittedName>
        <fullName evidence="2">CHAD domain-containing protein</fullName>
    </submittedName>
</protein>
<dbReference type="SMART" id="SM00880">
    <property type="entry name" value="CHAD"/>
    <property type="match status" value="1"/>
</dbReference>
<dbReference type="RefSeq" id="WP_386363873.1">
    <property type="nucleotide sequence ID" value="NZ_JBHRXZ010000018.1"/>
</dbReference>
<organism evidence="2 3">
    <name type="scientific">Stutzerimonas tarimensis</name>
    <dbReference type="NCBI Taxonomy" id="1507735"/>
    <lineage>
        <taxon>Bacteria</taxon>
        <taxon>Pseudomonadati</taxon>
        <taxon>Pseudomonadota</taxon>
        <taxon>Gammaproteobacteria</taxon>
        <taxon>Pseudomonadales</taxon>
        <taxon>Pseudomonadaceae</taxon>
        <taxon>Stutzerimonas</taxon>
    </lineage>
</organism>